<dbReference type="Proteomes" id="UP000195540">
    <property type="component" value="Chromosome"/>
</dbReference>
<organism evidence="1 2">
    <name type="scientific">Proteus mirabilis</name>
    <dbReference type="NCBI Taxonomy" id="584"/>
    <lineage>
        <taxon>Bacteria</taxon>
        <taxon>Pseudomonadati</taxon>
        <taxon>Pseudomonadota</taxon>
        <taxon>Gammaproteobacteria</taxon>
        <taxon>Enterobacterales</taxon>
        <taxon>Morganellaceae</taxon>
        <taxon>Proteus</taxon>
    </lineage>
</organism>
<gene>
    <name evidence="1" type="ORF">AM402_07050</name>
</gene>
<accession>A0AAJ4RKS2</accession>
<dbReference type="AlphaFoldDB" id="A0AAJ4RKS2"/>
<reference evidence="1 2" key="1">
    <citation type="submission" date="2017-05" db="EMBL/GenBank/DDBJ databases">
        <title>Whole genome sequencing of Proteus mirabilis AR_0155.</title>
        <authorList>
            <person name="Conlan S."/>
            <person name="Thomas P.J."/>
            <person name="Mullikin J."/>
            <person name="Frank K.M."/>
            <person name="Segre J.A."/>
        </authorList>
    </citation>
    <scope>NUCLEOTIDE SEQUENCE [LARGE SCALE GENOMIC DNA]</scope>
    <source>
        <strain evidence="1 2">AR_0155</strain>
    </source>
</reference>
<protein>
    <submittedName>
        <fullName evidence="1">Uncharacterized protein</fullName>
    </submittedName>
</protein>
<proteinExistence type="predicted"/>
<dbReference type="EMBL" id="CP021694">
    <property type="protein sequence ID" value="ARX33915.1"/>
    <property type="molecule type" value="Genomic_DNA"/>
</dbReference>
<name>A0AAJ4RKS2_PROMI</name>
<evidence type="ECO:0000313" key="1">
    <source>
        <dbReference type="EMBL" id="ARX33915.1"/>
    </source>
</evidence>
<evidence type="ECO:0000313" key="2">
    <source>
        <dbReference type="Proteomes" id="UP000195540"/>
    </source>
</evidence>
<sequence length="61" mass="7030">MLIFSSILEMGIDAYFNSVLFFQTRYLYNSNCLKNNALPIIKINYLLSTAIPLFNNYKSIG</sequence>